<feature type="region of interest" description="Disordered" evidence="2">
    <location>
        <begin position="24"/>
        <end position="55"/>
    </location>
</feature>
<organism evidence="3 4">
    <name type="scientific">Nematostella vectensis</name>
    <name type="common">Starlet sea anemone</name>
    <dbReference type="NCBI Taxonomy" id="45351"/>
    <lineage>
        <taxon>Eukaryota</taxon>
        <taxon>Metazoa</taxon>
        <taxon>Cnidaria</taxon>
        <taxon>Anthozoa</taxon>
        <taxon>Hexacorallia</taxon>
        <taxon>Actiniaria</taxon>
        <taxon>Edwardsiidae</taxon>
        <taxon>Nematostella</taxon>
    </lineage>
</organism>
<gene>
    <name evidence="3" type="ORF">NEMVEDRAFT_v1g239922</name>
</gene>
<reference evidence="3 4" key="1">
    <citation type="journal article" date="2007" name="Science">
        <title>Sea anemone genome reveals ancestral eumetazoan gene repertoire and genomic organization.</title>
        <authorList>
            <person name="Putnam N.H."/>
            <person name="Srivastava M."/>
            <person name="Hellsten U."/>
            <person name="Dirks B."/>
            <person name="Chapman J."/>
            <person name="Salamov A."/>
            <person name="Terry A."/>
            <person name="Shapiro H."/>
            <person name="Lindquist E."/>
            <person name="Kapitonov V.V."/>
            <person name="Jurka J."/>
            <person name="Genikhovich G."/>
            <person name="Grigoriev I.V."/>
            <person name="Lucas S.M."/>
            <person name="Steele R.E."/>
            <person name="Finnerty J.R."/>
            <person name="Technau U."/>
            <person name="Martindale M.Q."/>
            <person name="Rokhsar D.S."/>
        </authorList>
    </citation>
    <scope>NUCLEOTIDE SEQUENCE [LARGE SCALE GENOMIC DNA]</scope>
    <source>
        <strain evidence="4">CH2 X CH6</strain>
    </source>
</reference>
<keyword evidence="4" id="KW-1185">Reference proteome</keyword>
<name>A7RQ91_NEMVE</name>
<dbReference type="HOGENOM" id="CLU_406150_0_0_1"/>
<dbReference type="OMA" id="CNDSPRE"/>
<dbReference type="EMBL" id="DS469528">
    <property type="protein sequence ID" value="EDO46318.1"/>
    <property type="molecule type" value="Genomic_DNA"/>
</dbReference>
<feature type="compositionally biased region" description="Basic and acidic residues" evidence="2">
    <location>
        <begin position="248"/>
        <end position="273"/>
    </location>
</feature>
<dbReference type="AlphaFoldDB" id="A7RQ91"/>
<dbReference type="Proteomes" id="UP000001593">
    <property type="component" value="Unassembled WGS sequence"/>
</dbReference>
<evidence type="ECO:0000313" key="3">
    <source>
        <dbReference type="EMBL" id="EDO46318.1"/>
    </source>
</evidence>
<evidence type="ECO:0000313" key="4">
    <source>
        <dbReference type="Proteomes" id="UP000001593"/>
    </source>
</evidence>
<feature type="region of interest" description="Disordered" evidence="2">
    <location>
        <begin position="245"/>
        <end position="274"/>
    </location>
</feature>
<sequence length="677" mass="74906">MVHGIIQDSCISDVNSFPSKHFPLPVSSQSDSQSGSGVIMAASSPKDTGLSGQFSECNDSPREVDFLSEEHIEELLDIIDSLRGKTEHLQIHCEKLALEKAGLEDKLIAKERDEQKRISDYERTISELRELNTKLAAKQDDEKSSKVPVWVKTAVDAEHALREKAEAEDKARSLEIKLMEKDKLISNLEWQLMDVESTVVSLQGERDRLAVELDCMLAREQDHFETYGMASVDRGVFSDVDDEDIEEPCQKSEKHPRRHLSDLSRHGDSKVDDLSSLVQHKSKSNASSDMDMFATAEFGLGGLKRTTNFNNINDVDETVDFHEERHTSFANSNITDLSASFPVPKKPLVSSSWQSFGSDSECDWREGSLRSDRACGVTEQAVSMLQLSTAEEAFEDALDTDWTLDGRKAGNQGASCRSSSSAYFSDSAPEISQDLFSFTPDSIINVSTGEVLHSPSPASPESIRKAFEAENAKDGNADDWGEVKTPTNQLPESELKSELGRLQDTDPIDTARPVKLPSSQVDMKSSDNLMSHDVQFFTPSTFPDDKNSSKQELLKETAVSVSLQTHLAPVVPVTPQSDTRAVELLTPQQEMTSPDMTSNWLPPSTTLERTISMRSDSVVDTFNRDAVNHQRMGSMPIVKSADQKNGTTGANPKLDAYQRWKLSGRVGQPPAKLKISQ</sequence>
<accession>A7RQ91</accession>
<dbReference type="InParanoid" id="A7RQ91"/>
<feature type="compositionally biased region" description="Basic and acidic residues" evidence="2">
    <location>
        <begin position="493"/>
        <end position="504"/>
    </location>
</feature>
<dbReference type="KEGG" id="nve:5518362"/>
<feature type="coiled-coil region" evidence="1">
    <location>
        <begin position="93"/>
        <end position="184"/>
    </location>
</feature>
<evidence type="ECO:0000256" key="2">
    <source>
        <dbReference type="SAM" id="MobiDB-lite"/>
    </source>
</evidence>
<keyword evidence="1" id="KW-0175">Coiled coil</keyword>
<feature type="region of interest" description="Disordered" evidence="2">
    <location>
        <begin position="630"/>
        <end position="652"/>
    </location>
</feature>
<proteinExistence type="predicted"/>
<feature type="compositionally biased region" description="Low complexity" evidence="2">
    <location>
        <begin position="27"/>
        <end position="37"/>
    </location>
</feature>
<protein>
    <submittedName>
        <fullName evidence="3">Uncharacterized protein</fullName>
    </submittedName>
</protein>
<evidence type="ECO:0000256" key="1">
    <source>
        <dbReference type="SAM" id="Coils"/>
    </source>
</evidence>
<feature type="region of interest" description="Disordered" evidence="2">
    <location>
        <begin position="472"/>
        <end position="525"/>
    </location>
</feature>
<dbReference type="OrthoDB" id="5984713at2759"/>